<dbReference type="Proteomes" id="UP001154282">
    <property type="component" value="Unassembled WGS sequence"/>
</dbReference>
<dbReference type="AlphaFoldDB" id="A0AAV0GTS0"/>
<dbReference type="EMBL" id="CAMGYJ010000002">
    <property type="protein sequence ID" value="CAI0376420.1"/>
    <property type="molecule type" value="Genomic_DNA"/>
</dbReference>
<dbReference type="InterPro" id="IPR025558">
    <property type="entry name" value="DUF4283"/>
</dbReference>
<evidence type="ECO:0000313" key="4">
    <source>
        <dbReference type="Proteomes" id="UP001154282"/>
    </source>
</evidence>
<evidence type="ECO:0000256" key="1">
    <source>
        <dbReference type="SAM" id="MobiDB-lite"/>
    </source>
</evidence>
<dbReference type="PANTHER" id="PTHR31286:SF99">
    <property type="entry name" value="DUF4283 DOMAIN-CONTAINING PROTEIN"/>
    <property type="match status" value="1"/>
</dbReference>
<feature type="compositionally biased region" description="Acidic residues" evidence="1">
    <location>
        <begin position="24"/>
        <end position="33"/>
    </location>
</feature>
<protein>
    <recommendedName>
        <fullName evidence="2">DUF4283 domain-containing protein</fullName>
    </recommendedName>
</protein>
<feature type="domain" description="DUF4283" evidence="2">
    <location>
        <begin position="54"/>
        <end position="135"/>
    </location>
</feature>
<organism evidence="3 4">
    <name type="scientific">Linum tenue</name>
    <dbReference type="NCBI Taxonomy" id="586396"/>
    <lineage>
        <taxon>Eukaryota</taxon>
        <taxon>Viridiplantae</taxon>
        <taxon>Streptophyta</taxon>
        <taxon>Embryophyta</taxon>
        <taxon>Tracheophyta</taxon>
        <taxon>Spermatophyta</taxon>
        <taxon>Magnoliopsida</taxon>
        <taxon>eudicotyledons</taxon>
        <taxon>Gunneridae</taxon>
        <taxon>Pentapetalae</taxon>
        <taxon>rosids</taxon>
        <taxon>fabids</taxon>
        <taxon>Malpighiales</taxon>
        <taxon>Linaceae</taxon>
        <taxon>Linum</taxon>
    </lineage>
</organism>
<name>A0AAV0GTS0_9ROSI</name>
<dbReference type="Pfam" id="PF14111">
    <property type="entry name" value="DUF4283"/>
    <property type="match status" value="1"/>
</dbReference>
<evidence type="ECO:0000259" key="2">
    <source>
        <dbReference type="Pfam" id="PF14111"/>
    </source>
</evidence>
<dbReference type="InterPro" id="IPR040256">
    <property type="entry name" value="At4g02000-like"/>
</dbReference>
<feature type="compositionally biased region" description="Polar residues" evidence="1">
    <location>
        <begin position="383"/>
        <end position="394"/>
    </location>
</feature>
<comment type="caution">
    <text evidence="3">The sequence shown here is derived from an EMBL/GenBank/DDBJ whole genome shotgun (WGS) entry which is preliminary data.</text>
</comment>
<feature type="region of interest" description="Disordered" evidence="1">
    <location>
        <begin position="241"/>
        <end position="467"/>
    </location>
</feature>
<dbReference type="PANTHER" id="PTHR31286">
    <property type="entry name" value="GLYCINE-RICH CELL WALL STRUCTURAL PROTEIN 1.8-LIKE"/>
    <property type="match status" value="1"/>
</dbReference>
<gene>
    <name evidence="3" type="ORF">LITE_LOCUS1006</name>
</gene>
<feature type="region of interest" description="Disordered" evidence="1">
    <location>
        <begin position="13"/>
        <end position="42"/>
    </location>
</feature>
<reference evidence="3" key="1">
    <citation type="submission" date="2022-08" db="EMBL/GenBank/DDBJ databases">
        <authorList>
            <person name="Gutierrez-Valencia J."/>
        </authorList>
    </citation>
    <scope>NUCLEOTIDE SEQUENCE</scope>
</reference>
<evidence type="ECO:0000313" key="3">
    <source>
        <dbReference type="EMBL" id="CAI0376420.1"/>
    </source>
</evidence>
<keyword evidence="4" id="KW-1185">Reference proteome</keyword>
<proteinExistence type="predicted"/>
<feature type="compositionally biased region" description="Polar residues" evidence="1">
    <location>
        <begin position="333"/>
        <end position="350"/>
    </location>
</feature>
<sequence>MLTSDAWYVAESDSEDIAERMREDDQDDVIPEEDNPRCPTIPFTTMEKQRYRRKWRSALIVKVLGRTFPFLVLSKRLESIWGKHGGLQISSLSHGFYVVRFMSQFDYEQAAAGGPWLIGGHYLTVRNWRKGFNPSSAEVASTLAWVRLPGLPLDFFDSEAVERIAQRIGRPVRVDRATLTCERTQFARVCVEVDLTKPLLSQYRIEGVTYYIEYESLYNICTECKRYGHAKTTCPSLAHARADQTAEPIPTTAQKGREQEPRSTYGEWMVAKPRGKKKQHPETKHEAGKGGGTPSGSRFAVLEEDSGVEMMETQTESPEPPVKEAQSVGPKPRSSTQPPAGQKPQSTQKGPQEVTGVAKSAAVQPTRQKAMDDDLVDVPITMVASQTNLLTQPMRTKETTSKNPGPLLATGSLRPGEVITPSTGGSSQPPQPPGQAPAGNKETEPLGPTGPELPTSGEPNPRDMIVS</sequence>
<accession>A0AAV0GTS0</accession>